<comment type="caution">
    <text evidence="10">The sequence shown here is derived from an EMBL/GenBank/DDBJ whole genome shotgun (WGS) entry which is preliminary data.</text>
</comment>
<dbReference type="InterPro" id="IPR002549">
    <property type="entry name" value="AI-2E-like"/>
</dbReference>
<dbReference type="Proteomes" id="UP001284601">
    <property type="component" value="Unassembled WGS sequence"/>
</dbReference>
<evidence type="ECO:0000256" key="3">
    <source>
        <dbReference type="ARBA" id="ARBA00022448"/>
    </source>
</evidence>
<proteinExistence type="inferred from homology"/>
<evidence type="ECO:0000256" key="8">
    <source>
        <dbReference type="SAM" id="MobiDB-lite"/>
    </source>
</evidence>
<organism evidence="10 11">
    <name type="scientific">Conexibacter stalactiti</name>
    <dbReference type="NCBI Taxonomy" id="1940611"/>
    <lineage>
        <taxon>Bacteria</taxon>
        <taxon>Bacillati</taxon>
        <taxon>Actinomycetota</taxon>
        <taxon>Thermoleophilia</taxon>
        <taxon>Solirubrobacterales</taxon>
        <taxon>Conexibacteraceae</taxon>
        <taxon>Conexibacter</taxon>
    </lineage>
</organism>
<feature type="transmembrane region" description="Helical" evidence="9">
    <location>
        <begin position="187"/>
        <end position="214"/>
    </location>
</feature>
<keyword evidence="7 9" id="KW-0472">Membrane</keyword>
<evidence type="ECO:0000313" key="11">
    <source>
        <dbReference type="Proteomes" id="UP001284601"/>
    </source>
</evidence>
<name>A0ABU4HRP5_9ACTN</name>
<dbReference type="EMBL" id="JAWSTH010000044">
    <property type="protein sequence ID" value="MDW5595961.1"/>
    <property type="molecule type" value="Genomic_DNA"/>
</dbReference>
<keyword evidence="3" id="KW-0813">Transport</keyword>
<feature type="transmembrane region" description="Helical" evidence="9">
    <location>
        <begin position="288"/>
        <end position="319"/>
    </location>
</feature>
<reference evidence="11" key="1">
    <citation type="submission" date="2023-07" db="EMBL/GenBank/DDBJ databases">
        <title>Conexibacter stalactiti sp. nov., isolated from stalactites in a lava cave and emended description of the genus Conexibacter.</title>
        <authorList>
            <person name="Lee S.D."/>
        </authorList>
    </citation>
    <scope>NUCLEOTIDE SEQUENCE [LARGE SCALE GENOMIC DNA]</scope>
    <source>
        <strain evidence="11">KCTC 39840</strain>
    </source>
</reference>
<evidence type="ECO:0000256" key="2">
    <source>
        <dbReference type="ARBA" id="ARBA00009773"/>
    </source>
</evidence>
<evidence type="ECO:0000256" key="4">
    <source>
        <dbReference type="ARBA" id="ARBA00022475"/>
    </source>
</evidence>
<feature type="transmembrane region" description="Helical" evidence="9">
    <location>
        <begin position="20"/>
        <end position="39"/>
    </location>
</feature>
<evidence type="ECO:0000256" key="1">
    <source>
        <dbReference type="ARBA" id="ARBA00004651"/>
    </source>
</evidence>
<comment type="subcellular location">
    <subcellularLocation>
        <location evidence="1">Cell membrane</location>
        <topology evidence="1">Multi-pass membrane protein</topology>
    </subcellularLocation>
</comment>
<keyword evidence="11" id="KW-1185">Reference proteome</keyword>
<comment type="similarity">
    <text evidence="2">Belongs to the autoinducer-2 exporter (AI-2E) (TC 2.A.86) family.</text>
</comment>
<sequence>MLVILGFLWLIWRLRTPLSWIVIAMFIAVALSGPVNLMSRKLPRGLAILFAYLGLVLIPIGIAAIVVPPLVREATNLANDVPGYVQDLQRWVNDNDRLKELDREYNIVDRLRERAEELPTHLDDAAGTLSDVGGTIVGSLFAAFNILILSIFMVASGRRWIDRAIDFARPEHAPRIRRAVERIATAVGNYVGGALLQATIAGVTTFIVLTILGVPFAAPLAVLTALFDLIPLVGATIGAILVALVTVFHDFPVATIVWLIWAVAYQQIENTMIQPQIQRRAVEVHAFVVLVSVLFGATLFGVLGALLAIPVAASIQIAIREWWDYRRTSAIELPPGVDPPPRPDNPDEPPARLDLPPA</sequence>
<dbReference type="RefSeq" id="WP_318598307.1">
    <property type="nucleotide sequence ID" value="NZ_JAWSTH010000044.1"/>
</dbReference>
<feature type="transmembrane region" description="Helical" evidence="9">
    <location>
        <begin position="136"/>
        <end position="155"/>
    </location>
</feature>
<evidence type="ECO:0000256" key="5">
    <source>
        <dbReference type="ARBA" id="ARBA00022692"/>
    </source>
</evidence>
<accession>A0ABU4HRP5</accession>
<keyword evidence="4" id="KW-1003">Cell membrane</keyword>
<dbReference type="Pfam" id="PF01594">
    <property type="entry name" value="AI-2E_transport"/>
    <property type="match status" value="1"/>
</dbReference>
<dbReference type="PANTHER" id="PTHR21716">
    <property type="entry name" value="TRANSMEMBRANE PROTEIN"/>
    <property type="match status" value="1"/>
</dbReference>
<feature type="transmembrane region" description="Helical" evidence="9">
    <location>
        <begin position="251"/>
        <end position="268"/>
    </location>
</feature>
<evidence type="ECO:0000313" key="10">
    <source>
        <dbReference type="EMBL" id="MDW5595961.1"/>
    </source>
</evidence>
<feature type="region of interest" description="Disordered" evidence="8">
    <location>
        <begin position="332"/>
        <end position="358"/>
    </location>
</feature>
<evidence type="ECO:0000256" key="6">
    <source>
        <dbReference type="ARBA" id="ARBA00022989"/>
    </source>
</evidence>
<evidence type="ECO:0000256" key="9">
    <source>
        <dbReference type="SAM" id="Phobius"/>
    </source>
</evidence>
<gene>
    <name evidence="10" type="ORF">R7226_16550</name>
</gene>
<protein>
    <submittedName>
        <fullName evidence="10">AI-2E family transporter</fullName>
    </submittedName>
</protein>
<evidence type="ECO:0000256" key="7">
    <source>
        <dbReference type="ARBA" id="ARBA00023136"/>
    </source>
</evidence>
<keyword evidence="5 9" id="KW-0812">Transmembrane</keyword>
<dbReference type="PANTHER" id="PTHR21716:SF53">
    <property type="entry name" value="PERMEASE PERM-RELATED"/>
    <property type="match status" value="1"/>
</dbReference>
<keyword evidence="6 9" id="KW-1133">Transmembrane helix</keyword>
<feature type="transmembrane region" description="Helical" evidence="9">
    <location>
        <begin position="46"/>
        <end position="67"/>
    </location>
</feature>